<accession>U2KRI0</accession>
<dbReference type="AlphaFoldDB" id="U2KRI0"/>
<dbReference type="STRING" id="411473.RUMCAL_01990"/>
<dbReference type="Proteomes" id="UP000016662">
    <property type="component" value="Unassembled WGS sequence"/>
</dbReference>
<keyword evidence="2" id="KW-1185">Reference proteome</keyword>
<sequence>MVFSTFRHRSCTCLQTETEKFFVTESRTLKLCKQFRQYRGRRRGIGERKSMKKSSVITIFDMLRQMLSRQYRTKIVR</sequence>
<reference evidence="1 2" key="1">
    <citation type="submission" date="2013-07" db="EMBL/GenBank/DDBJ databases">
        <authorList>
            <person name="Weinstock G."/>
            <person name="Sodergren E."/>
            <person name="Wylie T."/>
            <person name="Fulton L."/>
            <person name="Fulton R."/>
            <person name="Fronick C."/>
            <person name="O'Laughlin M."/>
            <person name="Godfrey J."/>
            <person name="Miner T."/>
            <person name="Herter B."/>
            <person name="Appelbaum E."/>
            <person name="Cordes M."/>
            <person name="Lek S."/>
            <person name="Wollam A."/>
            <person name="Pepin K.H."/>
            <person name="Palsikar V.B."/>
            <person name="Mitreva M."/>
            <person name="Wilson R.K."/>
        </authorList>
    </citation>
    <scope>NUCLEOTIDE SEQUENCE [LARGE SCALE GENOMIC DNA]</scope>
    <source>
        <strain evidence="1 2">ATCC 27760</strain>
    </source>
</reference>
<evidence type="ECO:0000313" key="2">
    <source>
        <dbReference type="Proteomes" id="UP000016662"/>
    </source>
</evidence>
<dbReference type="HOGENOM" id="CLU_2644062_0_0_9"/>
<comment type="caution">
    <text evidence="1">The sequence shown here is derived from an EMBL/GenBank/DDBJ whole genome shotgun (WGS) entry which is preliminary data.</text>
</comment>
<evidence type="ECO:0000313" key="1">
    <source>
        <dbReference type="EMBL" id="ERJ94685.1"/>
    </source>
</evidence>
<proteinExistence type="predicted"/>
<organism evidence="1 2">
    <name type="scientific">Ruminococcus callidus ATCC 27760</name>
    <dbReference type="NCBI Taxonomy" id="411473"/>
    <lineage>
        <taxon>Bacteria</taxon>
        <taxon>Bacillati</taxon>
        <taxon>Bacillota</taxon>
        <taxon>Clostridia</taxon>
        <taxon>Eubacteriales</taxon>
        <taxon>Oscillospiraceae</taxon>
        <taxon>Ruminococcus</taxon>
    </lineage>
</organism>
<gene>
    <name evidence="1" type="ORF">RUMCAL_01990</name>
</gene>
<feature type="non-terminal residue" evidence="1">
    <location>
        <position position="77"/>
    </location>
</feature>
<name>U2KRI0_9FIRM</name>
<dbReference type="EMBL" id="AWVF01000242">
    <property type="protein sequence ID" value="ERJ94685.1"/>
    <property type="molecule type" value="Genomic_DNA"/>
</dbReference>
<protein>
    <submittedName>
        <fullName evidence="1">Uncharacterized protein</fullName>
    </submittedName>
</protein>